<reference evidence="1" key="2">
    <citation type="submission" date="2015-06" db="UniProtKB">
        <authorList>
            <consortium name="EnsemblProtists"/>
        </authorList>
    </citation>
    <scope>IDENTIFICATION</scope>
    <source>
        <strain evidence="1">Emoy2</strain>
    </source>
</reference>
<proteinExistence type="predicted"/>
<name>M4C0G7_HYAAE</name>
<dbReference type="AlphaFoldDB" id="M4C0G7"/>
<organism evidence="1 2">
    <name type="scientific">Hyaloperonospora arabidopsidis (strain Emoy2)</name>
    <name type="common">Downy mildew agent</name>
    <name type="synonym">Peronospora arabidopsidis</name>
    <dbReference type="NCBI Taxonomy" id="559515"/>
    <lineage>
        <taxon>Eukaryota</taxon>
        <taxon>Sar</taxon>
        <taxon>Stramenopiles</taxon>
        <taxon>Oomycota</taxon>
        <taxon>Peronosporomycetes</taxon>
        <taxon>Peronosporales</taxon>
        <taxon>Peronosporaceae</taxon>
        <taxon>Hyaloperonospora</taxon>
    </lineage>
</organism>
<accession>M4C0G7</accession>
<dbReference type="InParanoid" id="M4C0G7"/>
<keyword evidence="2" id="KW-1185">Reference proteome</keyword>
<dbReference type="Proteomes" id="UP000011713">
    <property type="component" value="Unassembled WGS sequence"/>
</dbReference>
<evidence type="ECO:0000313" key="1">
    <source>
        <dbReference type="EnsemblProtists" id="HpaP812417"/>
    </source>
</evidence>
<dbReference type="VEuPathDB" id="FungiDB:HpaG812417"/>
<protein>
    <submittedName>
        <fullName evidence="1">Uncharacterized protein</fullName>
    </submittedName>
</protein>
<dbReference type="EnsemblProtists" id="HpaT812417">
    <property type="protein sequence ID" value="HpaP812417"/>
    <property type="gene ID" value="HpaG812417"/>
</dbReference>
<sequence>MARAKGHRKFRLVVAFASILAKLKNGMLSNRFQWRRARKRKRCRNPSKKKNGMTTAPRGAVICQFAVSCPLELFDHTEHEL</sequence>
<dbReference type="HOGENOM" id="CLU_2578963_0_0_1"/>
<evidence type="ECO:0000313" key="2">
    <source>
        <dbReference type="Proteomes" id="UP000011713"/>
    </source>
</evidence>
<reference evidence="2" key="1">
    <citation type="journal article" date="2010" name="Science">
        <title>Signatures of adaptation to obligate biotrophy in the Hyaloperonospora arabidopsidis genome.</title>
        <authorList>
            <person name="Baxter L."/>
            <person name="Tripathy S."/>
            <person name="Ishaque N."/>
            <person name="Boot N."/>
            <person name="Cabral A."/>
            <person name="Kemen E."/>
            <person name="Thines M."/>
            <person name="Ah-Fong A."/>
            <person name="Anderson R."/>
            <person name="Badejoko W."/>
            <person name="Bittner-Eddy P."/>
            <person name="Boore J.L."/>
            <person name="Chibucos M.C."/>
            <person name="Coates M."/>
            <person name="Dehal P."/>
            <person name="Delehaunty K."/>
            <person name="Dong S."/>
            <person name="Downton P."/>
            <person name="Dumas B."/>
            <person name="Fabro G."/>
            <person name="Fronick C."/>
            <person name="Fuerstenberg S.I."/>
            <person name="Fulton L."/>
            <person name="Gaulin E."/>
            <person name="Govers F."/>
            <person name="Hughes L."/>
            <person name="Humphray S."/>
            <person name="Jiang R.H."/>
            <person name="Judelson H."/>
            <person name="Kamoun S."/>
            <person name="Kyung K."/>
            <person name="Meijer H."/>
            <person name="Minx P."/>
            <person name="Morris P."/>
            <person name="Nelson J."/>
            <person name="Phuntumart V."/>
            <person name="Qutob D."/>
            <person name="Rehmany A."/>
            <person name="Rougon-Cardoso A."/>
            <person name="Ryden P."/>
            <person name="Torto-Alalibo T."/>
            <person name="Studholme D."/>
            <person name="Wang Y."/>
            <person name="Win J."/>
            <person name="Wood J."/>
            <person name="Clifton S.W."/>
            <person name="Rogers J."/>
            <person name="Van den Ackerveken G."/>
            <person name="Jones J.D."/>
            <person name="McDowell J.M."/>
            <person name="Beynon J."/>
            <person name="Tyler B.M."/>
        </authorList>
    </citation>
    <scope>NUCLEOTIDE SEQUENCE [LARGE SCALE GENOMIC DNA]</scope>
    <source>
        <strain evidence="2">Emoy2</strain>
    </source>
</reference>
<dbReference type="EMBL" id="JH598076">
    <property type="status" value="NOT_ANNOTATED_CDS"/>
    <property type="molecule type" value="Genomic_DNA"/>
</dbReference>